<dbReference type="Gene3D" id="1.20.5.1700">
    <property type="match status" value="1"/>
</dbReference>
<keyword evidence="3" id="KW-0472">Membrane</keyword>
<feature type="region of interest" description="Disordered" evidence="2">
    <location>
        <begin position="1"/>
        <end position="41"/>
    </location>
</feature>
<dbReference type="Proteomes" id="UP001159364">
    <property type="component" value="Linkage Group LG07"/>
</dbReference>
<proteinExistence type="predicted"/>
<organism evidence="4 5">
    <name type="scientific">Erythroxylum novogranatense</name>
    <dbReference type="NCBI Taxonomy" id="1862640"/>
    <lineage>
        <taxon>Eukaryota</taxon>
        <taxon>Viridiplantae</taxon>
        <taxon>Streptophyta</taxon>
        <taxon>Embryophyta</taxon>
        <taxon>Tracheophyta</taxon>
        <taxon>Spermatophyta</taxon>
        <taxon>Magnoliopsida</taxon>
        <taxon>eudicotyledons</taxon>
        <taxon>Gunneridae</taxon>
        <taxon>Pentapetalae</taxon>
        <taxon>rosids</taxon>
        <taxon>fabids</taxon>
        <taxon>Malpighiales</taxon>
        <taxon>Erythroxylaceae</taxon>
        <taxon>Erythroxylum</taxon>
    </lineage>
</organism>
<dbReference type="AlphaFoldDB" id="A0AAV8T1N9"/>
<evidence type="ECO:0000256" key="1">
    <source>
        <dbReference type="SAM" id="Coils"/>
    </source>
</evidence>
<evidence type="ECO:0000256" key="2">
    <source>
        <dbReference type="SAM" id="MobiDB-lite"/>
    </source>
</evidence>
<comment type="caution">
    <text evidence="4">The sequence shown here is derived from an EMBL/GenBank/DDBJ whole genome shotgun (WGS) entry which is preliminary data.</text>
</comment>
<reference evidence="4 5" key="1">
    <citation type="submission" date="2021-09" db="EMBL/GenBank/DDBJ databases">
        <title>Genomic insights and catalytic innovation underlie evolution of tropane alkaloids biosynthesis.</title>
        <authorList>
            <person name="Wang Y.-J."/>
            <person name="Tian T."/>
            <person name="Huang J.-P."/>
            <person name="Huang S.-X."/>
        </authorList>
    </citation>
    <scope>NUCLEOTIDE SEQUENCE [LARGE SCALE GENOMIC DNA]</scope>
    <source>
        <strain evidence="4">KIB-2018</strain>
        <tissue evidence="4">Leaf</tissue>
    </source>
</reference>
<protein>
    <submittedName>
        <fullName evidence="4">Uncharacterized protein</fullName>
    </submittedName>
</protein>
<feature type="coiled-coil region" evidence="1">
    <location>
        <begin position="173"/>
        <end position="291"/>
    </location>
</feature>
<feature type="coiled-coil region" evidence="1">
    <location>
        <begin position="320"/>
        <end position="522"/>
    </location>
</feature>
<feature type="coiled-coil region" evidence="1">
    <location>
        <begin position="64"/>
        <end position="98"/>
    </location>
</feature>
<keyword evidence="3" id="KW-0812">Transmembrane</keyword>
<evidence type="ECO:0000313" key="5">
    <source>
        <dbReference type="Proteomes" id="UP001159364"/>
    </source>
</evidence>
<feature type="transmembrane region" description="Helical" evidence="3">
    <location>
        <begin position="602"/>
        <end position="622"/>
    </location>
</feature>
<accession>A0AAV8T1N9</accession>
<keyword evidence="5" id="KW-1185">Reference proteome</keyword>
<evidence type="ECO:0000313" key="4">
    <source>
        <dbReference type="EMBL" id="KAJ8760672.1"/>
    </source>
</evidence>
<dbReference type="EMBL" id="JAIWQS010000007">
    <property type="protein sequence ID" value="KAJ8760672.1"/>
    <property type="molecule type" value="Genomic_DNA"/>
</dbReference>
<evidence type="ECO:0000256" key="3">
    <source>
        <dbReference type="SAM" id="Phobius"/>
    </source>
</evidence>
<sequence>MAKKKVTQQPLAPKQENPQDIPKTQVMSNHQEQAPVEEPQEKLQSLKSLNSLLVKEAFQRRQQVESLVQAKEDLEAQLSRYNMEKGQVESQLRKMSEERVSLDIEKRVLCACFEVHFVETSTGIDGLVKEKGEKENEIELLKSEVSELIHSLESERNILSQVCQERELMRRDLHNLVQETSGLKNRIIQAEEKERKTEVEFGNLRKQYSALIEQKKEMEKSIEGLISLRDLAEGSLEERLGEIGDLKREMERIVGEKNEVEMEKNGQARKINELDEVVKELNESLLRLQTDGKVMSENILELKKRCSEATVKEKTMTMKIDALEDEKREREETIKKLLEEKDLQESRMNVVNTELKAKSELNQKLLKEKKEIEEEKAGKESEIVQLQHVVDELRDIESAMQESIKDQEDKNKQLASEVRYNSEALAQVRLERDDAQRDLDEEKKNVVSLQLKVQEMDKKIEETKEELVRIVTKCGNLVIEKEKIIDQLGSLNEEKELVQNNLLKAEREVENLSSRVESTVLKSERVLKMLKSTASSVRQSDDGKEAVTVSERKLDDEIESFAAELEVIMNAFRDKETAVVEMRQEVELLQNSVAKARKQNNFWTVVTSATTFFAAAILAYVAKVR</sequence>
<keyword evidence="3" id="KW-1133">Transmembrane helix</keyword>
<gene>
    <name evidence="4" type="ORF">K2173_017659</name>
</gene>
<keyword evidence="1" id="KW-0175">Coiled coil</keyword>
<name>A0AAV8T1N9_9ROSI</name>